<dbReference type="EC" id="1.6.5.3" evidence="9"/>
<evidence type="ECO:0000313" key="10">
    <source>
        <dbReference type="Proteomes" id="UP000188342"/>
    </source>
</evidence>
<dbReference type="InterPro" id="IPR001750">
    <property type="entry name" value="ND/Mrp_TM"/>
</dbReference>
<dbReference type="GO" id="GO:0015990">
    <property type="term" value="P:electron transport coupled proton transport"/>
    <property type="evidence" value="ECO:0007669"/>
    <property type="project" value="TreeGrafter"/>
</dbReference>
<accession>A0A1R4J2Y4</accession>
<keyword evidence="2 5" id="KW-0812">Transmembrane</keyword>
<comment type="subcellular location">
    <subcellularLocation>
        <location evidence="1">Endomembrane system</location>
        <topology evidence="1">Multi-pass membrane protein</topology>
    </subcellularLocation>
    <subcellularLocation>
        <location evidence="5">Membrane</location>
        <topology evidence="5">Multi-pass membrane protein</topology>
    </subcellularLocation>
</comment>
<feature type="transmembrane region" description="Helical" evidence="6">
    <location>
        <begin position="226"/>
        <end position="244"/>
    </location>
</feature>
<evidence type="ECO:0000256" key="2">
    <source>
        <dbReference type="ARBA" id="ARBA00022692"/>
    </source>
</evidence>
<proteinExistence type="predicted"/>
<name>A0A1R4J2Y4_9ACTN</name>
<gene>
    <name evidence="9" type="ORF">FM114_05235</name>
</gene>
<feature type="transmembrane region" description="Helical" evidence="6">
    <location>
        <begin position="614"/>
        <end position="634"/>
    </location>
</feature>
<keyword evidence="10" id="KW-1185">Reference proteome</keyword>
<feature type="transmembrane region" description="Helical" evidence="6">
    <location>
        <begin position="132"/>
        <end position="149"/>
    </location>
</feature>
<feature type="transmembrane region" description="Helical" evidence="6">
    <location>
        <begin position="43"/>
        <end position="64"/>
    </location>
</feature>
<protein>
    <submittedName>
        <fullName evidence="9">NADH-ubiquinone oxidoreductase chain L</fullName>
        <ecNumber evidence="9">1.6.5.3</ecNumber>
    </submittedName>
</protein>
<dbReference type="InterPro" id="IPR018393">
    <property type="entry name" value="NADHpl_OxRdtase_5_subgr"/>
</dbReference>
<dbReference type="AlphaFoldDB" id="A0A1R4J2Y4"/>
<organism evidence="9 10">
    <name type="scientific">Luteococcus japonicus LSP_Lj1</name>
    <dbReference type="NCBI Taxonomy" id="1255658"/>
    <lineage>
        <taxon>Bacteria</taxon>
        <taxon>Bacillati</taxon>
        <taxon>Actinomycetota</taxon>
        <taxon>Actinomycetes</taxon>
        <taxon>Propionibacteriales</taxon>
        <taxon>Propionibacteriaceae</taxon>
        <taxon>Luteococcus</taxon>
    </lineage>
</organism>
<dbReference type="InterPro" id="IPR001516">
    <property type="entry name" value="Proton_antipo_N"/>
</dbReference>
<feature type="transmembrane region" description="Helical" evidence="6">
    <location>
        <begin position="100"/>
        <end position="120"/>
    </location>
</feature>
<dbReference type="STRING" id="1255658.FM114_05235"/>
<dbReference type="InterPro" id="IPR003945">
    <property type="entry name" value="NU5C-like"/>
</dbReference>
<sequence length="635" mass="68658">MNLLETVTPIAASGMFRYAWTMIAVPGVVAAFLLLAGRVTDKWGHLLATLASLYSFSIGACLFGEMLGREPGQRAVTNQLWTLFEAGSWKVDVSLLVDQLSILFVLLITGVGSLIHIYSIGYMAHDERRRRFFAYLNLFVAAMLTLVLGDNYLITFFGWEGVGLASFLLISFWQHKTSAALAGKKAFVMNRVGDLGLTMAIFTMLSQLGSSAFVDVNEHATKLSPFWATVIGLLLLVAACGKSAQFPLQAWLLDAMEGPTPVSALIHAATMVTAGVYLVVRSHHVYAQTETAQIAVAVIGTITLLYGAWIGTSKDDIKKVLAGSTMSQIGYMMLAAGLGPIGAAFAIFHLITHGFFKANMFLGAGSVMHGMSDDVDMRHFGALRKAMPITFLTFAMGYLAIIGFPFTSGYFSKDHIIEAAFEKSPVFGSLALLGALVTAFYMTRLMMMTFFGEKRWLKGVHPHESPLTMTIPLMVLAVLSIVAGALMNNWIGEWLEPATGAEVHHTALTHITPIGMLTMGVVALGVFCGWFFFRKEIPSFQPATNNVFAIAGRNDLYGDHFNEAVFMRPGQKLVEVLDHTDRGVVDGAVMGTATALGGLSTVVRKLQNGYVRSYALTMVAGAILVGLALILGQLA</sequence>
<feature type="transmembrane region" description="Helical" evidence="6">
    <location>
        <begin position="292"/>
        <end position="309"/>
    </location>
</feature>
<reference evidence="9 10" key="1">
    <citation type="submission" date="2017-02" db="EMBL/GenBank/DDBJ databases">
        <authorList>
            <person name="Peterson S.W."/>
        </authorList>
    </citation>
    <scope>NUCLEOTIDE SEQUENCE [LARGE SCALE GENOMIC DNA]</scope>
    <source>
        <strain evidence="9 10">LSP_Lj1</strain>
    </source>
</reference>
<keyword evidence="4 6" id="KW-0472">Membrane</keyword>
<dbReference type="Pfam" id="PF00662">
    <property type="entry name" value="Proton_antipo_N"/>
    <property type="match status" value="1"/>
</dbReference>
<dbReference type="EMBL" id="FUKQ01000018">
    <property type="protein sequence ID" value="SJN26407.1"/>
    <property type="molecule type" value="Genomic_DNA"/>
</dbReference>
<dbReference type="Proteomes" id="UP000188342">
    <property type="component" value="Unassembled WGS sequence"/>
</dbReference>
<evidence type="ECO:0000259" key="8">
    <source>
        <dbReference type="Pfam" id="PF00662"/>
    </source>
</evidence>
<feature type="domain" description="NADH-Ubiquinone oxidoreductase (complex I) chain 5 N-terminal" evidence="8">
    <location>
        <begin position="84"/>
        <end position="133"/>
    </location>
</feature>
<feature type="transmembrane region" description="Helical" evidence="6">
    <location>
        <begin position="329"/>
        <end position="351"/>
    </location>
</feature>
<feature type="transmembrane region" description="Helical" evidence="6">
    <location>
        <begin position="511"/>
        <end position="533"/>
    </location>
</feature>
<keyword evidence="9" id="KW-0560">Oxidoreductase</keyword>
<feature type="transmembrane region" description="Helical" evidence="6">
    <location>
        <begin position="264"/>
        <end position="280"/>
    </location>
</feature>
<feature type="domain" description="NADH:quinone oxidoreductase/Mrp antiporter transmembrane" evidence="7">
    <location>
        <begin position="151"/>
        <end position="436"/>
    </location>
</feature>
<dbReference type="Pfam" id="PF00361">
    <property type="entry name" value="Proton_antipo_M"/>
    <property type="match status" value="1"/>
</dbReference>
<dbReference type="Gene3D" id="1.20.5.2700">
    <property type="match status" value="1"/>
</dbReference>
<dbReference type="GO" id="GO:0042773">
    <property type="term" value="P:ATP synthesis coupled electron transport"/>
    <property type="evidence" value="ECO:0007669"/>
    <property type="project" value="InterPro"/>
</dbReference>
<evidence type="ECO:0000256" key="1">
    <source>
        <dbReference type="ARBA" id="ARBA00004127"/>
    </source>
</evidence>
<dbReference type="GO" id="GO:0012505">
    <property type="term" value="C:endomembrane system"/>
    <property type="evidence" value="ECO:0007669"/>
    <property type="project" value="UniProtKB-SubCell"/>
</dbReference>
<dbReference type="GO" id="GO:0016020">
    <property type="term" value="C:membrane"/>
    <property type="evidence" value="ECO:0007669"/>
    <property type="project" value="UniProtKB-SubCell"/>
</dbReference>
<feature type="transmembrane region" description="Helical" evidence="6">
    <location>
        <begin position="426"/>
        <end position="446"/>
    </location>
</feature>
<evidence type="ECO:0000256" key="4">
    <source>
        <dbReference type="ARBA" id="ARBA00023136"/>
    </source>
</evidence>
<dbReference type="PRINTS" id="PR01435">
    <property type="entry name" value="NPOXDRDTASE5"/>
</dbReference>
<dbReference type="PANTHER" id="PTHR42829:SF2">
    <property type="entry name" value="NADH-UBIQUINONE OXIDOREDUCTASE CHAIN 5"/>
    <property type="match status" value="1"/>
</dbReference>
<dbReference type="NCBIfam" id="TIGR01974">
    <property type="entry name" value="NDH_I_L"/>
    <property type="match status" value="1"/>
</dbReference>
<evidence type="ECO:0000313" key="9">
    <source>
        <dbReference type="EMBL" id="SJN26407.1"/>
    </source>
</evidence>
<dbReference type="GO" id="GO:0008137">
    <property type="term" value="F:NADH dehydrogenase (ubiquinone) activity"/>
    <property type="evidence" value="ECO:0007669"/>
    <property type="project" value="InterPro"/>
</dbReference>
<dbReference type="NCBIfam" id="NF005141">
    <property type="entry name" value="PRK06590.1"/>
    <property type="match status" value="1"/>
</dbReference>
<dbReference type="PANTHER" id="PTHR42829">
    <property type="entry name" value="NADH-UBIQUINONE OXIDOREDUCTASE CHAIN 5"/>
    <property type="match status" value="1"/>
</dbReference>
<evidence type="ECO:0000256" key="6">
    <source>
        <dbReference type="SAM" id="Phobius"/>
    </source>
</evidence>
<feature type="transmembrane region" description="Helical" evidence="6">
    <location>
        <begin position="195"/>
        <end position="214"/>
    </location>
</feature>
<evidence type="ECO:0000256" key="5">
    <source>
        <dbReference type="RuleBase" id="RU000320"/>
    </source>
</evidence>
<evidence type="ECO:0000256" key="3">
    <source>
        <dbReference type="ARBA" id="ARBA00022989"/>
    </source>
</evidence>
<keyword evidence="3 6" id="KW-1133">Transmembrane helix</keyword>
<dbReference type="GO" id="GO:0003954">
    <property type="term" value="F:NADH dehydrogenase activity"/>
    <property type="evidence" value="ECO:0007669"/>
    <property type="project" value="TreeGrafter"/>
</dbReference>
<feature type="transmembrane region" description="Helical" evidence="6">
    <location>
        <begin position="386"/>
        <end position="406"/>
    </location>
</feature>
<keyword evidence="9" id="KW-0830">Ubiquinone</keyword>
<feature type="transmembrane region" description="Helical" evidence="6">
    <location>
        <begin position="18"/>
        <end position="37"/>
    </location>
</feature>
<dbReference type="PRINTS" id="PR01434">
    <property type="entry name" value="NADHDHGNASE5"/>
</dbReference>
<evidence type="ECO:0000259" key="7">
    <source>
        <dbReference type="Pfam" id="PF00361"/>
    </source>
</evidence>
<feature type="transmembrane region" description="Helical" evidence="6">
    <location>
        <begin position="467"/>
        <end position="491"/>
    </location>
</feature>